<evidence type="ECO:0000256" key="3">
    <source>
        <dbReference type="ARBA" id="ARBA00008184"/>
    </source>
</evidence>
<dbReference type="PANTHER" id="PTHR11264">
    <property type="entry name" value="URACIL-DNA GLYCOSYLASE"/>
    <property type="match status" value="1"/>
</dbReference>
<feature type="domain" description="Uracil-DNA glycosylase-like" evidence="11">
    <location>
        <begin position="40"/>
        <end position="208"/>
    </location>
</feature>
<evidence type="ECO:0000256" key="8">
    <source>
        <dbReference type="HAMAP-Rule" id="MF_00148"/>
    </source>
</evidence>
<keyword evidence="8" id="KW-0963">Cytoplasm</keyword>
<dbReference type="SMART" id="SM00987">
    <property type="entry name" value="UreE_C"/>
    <property type="match status" value="1"/>
</dbReference>
<gene>
    <name evidence="8" type="primary">ung</name>
    <name evidence="12" type="ORF">N802_11375</name>
</gene>
<dbReference type="PROSITE" id="PS00130">
    <property type="entry name" value="U_DNA_GLYCOSYLASE"/>
    <property type="match status" value="1"/>
</dbReference>
<evidence type="ECO:0000313" key="12">
    <source>
        <dbReference type="EMBL" id="KGN29776.1"/>
    </source>
</evidence>
<dbReference type="Proteomes" id="UP000030002">
    <property type="component" value="Unassembled WGS sequence"/>
</dbReference>
<keyword evidence="6 8" id="KW-0378">Hydrolase</keyword>
<dbReference type="InterPro" id="IPR002043">
    <property type="entry name" value="UDG_fam1"/>
</dbReference>
<dbReference type="GO" id="GO:0097510">
    <property type="term" value="P:base-excision repair, AP site formation via deaminated base removal"/>
    <property type="evidence" value="ECO:0007669"/>
    <property type="project" value="TreeGrafter"/>
</dbReference>
<dbReference type="EMBL" id="AVPJ01000029">
    <property type="protein sequence ID" value="KGN29776.1"/>
    <property type="molecule type" value="Genomic_DNA"/>
</dbReference>
<accession>A0A0A0J291</accession>
<comment type="similarity">
    <text evidence="3 8 10">Belongs to the uracil-DNA glycosylase (UDG) superfamily. UNG family.</text>
</comment>
<dbReference type="GO" id="GO:0004844">
    <property type="term" value="F:uracil DNA N-glycosylase activity"/>
    <property type="evidence" value="ECO:0007669"/>
    <property type="project" value="UniProtKB-UniRule"/>
</dbReference>
<keyword evidence="5 8" id="KW-0227">DNA damage</keyword>
<dbReference type="NCBIfam" id="TIGR00628">
    <property type="entry name" value="ung"/>
    <property type="match status" value="1"/>
</dbReference>
<dbReference type="InterPro" id="IPR036895">
    <property type="entry name" value="Uracil-DNA_glycosylase-like_sf"/>
</dbReference>
<dbReference type="SUPFAM" id="SSF52141">
    <property type="entry name" value="Uracil-DNA glycosylase-like"/>
    <property type="match status" value="1"/>
</dbReference>
<reference evidence="12 13" key="1">
    <citation type="submission" date="2013-08" db="EMBL/GenBank/DDBJ databases">
        <title>The genome sequence of Knoellia sinensis.</title>
        <authorList>
            <person name="Zhu W."/>
            <person name="Wang G."/>
        </authorList>
    </citation>
    <scope>NUCLEOTIDE SEQUENCE [LARGE SCALE GENOMIC DNA]</scope>
    <source>
        <strain evidence="12 13">KCTC 19936</strain>
    </source>
</reference>
<name>A0A0A0J291_9MICO</name>
<dbReference type="Gene3D" id="3.40.470.10">
    <property type="entry name" value="Uracil-DNA glycosylase-like domain"/>
    <property type="match status" value="1"/>
</dbReference>
<evidence type="ECO:0000256" key="4">
    <source>
        <dbReference type="ARBA" id="ARBA00012030"/>
    </source>
</evidence>
<evidence type="ECO:0000259" key="11">
    <source>
        <dbReference type="SMART" id="SM00986"/>
    </source>
</evidence>
<keyword evidence="7 8" id="KW-0234">DNA repair</keyword>
<dbReference type="PANTHER" id="PTHR11264:SF0">
    <property type="entry name" value="URACIL-DNA GLYCOSYLASE"/>
    <property type="match status" value="1"/>
</dbReference>
<dbReference type="InterPro" id="IPR018085">
    <property type="entry name" value="Ura-DNA_Glyclase_AS"/>
</dbReference>
<keyword evidence="13" id="KW-1185">Reference proteome</keyword>
<dbReference type="STRING" id="1385520.N802_11375"/>
<dbReference type="SMART" id="SM00986">
    <property type="entry name" value="UDG"/>
    <property type="match status" value="1"/>
</dbReference>
<evidence type="ECO:0000256" key="7">
    <source>
        <dbReference type="ARBA" id="ARBA00023204"/>
    </source>
</evidence>
<dbReference type="GO" id="GO:0005737">
    <property type="term" value="C:cytoplasm"/>
    <property type="evidence" value="ECO:0007669"/>
    <property type="project" value="UniProtKB-SubCell"/>
</dbReference>
<dbReference type="eggNOG" id="COG0692">
    <property type="taxonomic scope" value="Bacteria"/>
</dbReference>
<dbReference type="Pfam" id="PF03167">
    <property type="entry name" value="UDG"/>
    <property type="match status" value="1"/>
</dbReference>
<comment type="caution">
    <text evidence="12">The sequence shown here is derived from an EMBL/GenBank/DDBJ whole genome shotgun (WGS) entry which is preliminary data.</text>
</comment>
<dbReference type="NCBIfam" id="NF003588">
    <property type="entry name" value="PRK05254.1-1"/>
    <property type="match status" value="1"/>
</dbReference>
<protein>
    <recommendedName>
        <fullName evidence="4 8">Uracil-DNA glycosylase</fullName>
        <shortName evidence="8">UDG</shortName>
        <ecNumber evidence="4 8">3.2.2.27</ecNumber>
    </recommendedName>
</protein>
<evidence type="ECO:0000256" key="10">
    <source>
        <dbReference type="RuleBase" id="RU003780"/>
    </source>
</evidence>
<dbReference type="NCBIfam" id="NF003589">
    <property type="entry name" value="PRK05254.1-2"/>
    <property type="match status" value="1"/>
</dbReference>
<comment type="catalytic activity">
    <reaction evidence="1 8 10">
        <text>Hydrolyzes single-stranded DNA or mismatched double-stranded DNA and polynucleotides, releasing free uracil.</text>
        <dbReference type="EC" id="3.2.2.27"/>
    </reaction>
</comment>
<dbReference type="HAMAP" id="MF_00148">
    <property type="entry name" value="UDG"/>
    <property type="match status" value="1"/>
</dbReference>
<evidence type="ECO:0000256" key="5">
    <source>
        <dbReference type="ARBA" id="ARBA00022763"/>
    </source>
</evidence>
<evidence type="ECO:0000256" key="2">
    <source>
        <dbReference type="ARBA" id="ARBA00002631"/>
    </source>
</evidence>
<dbReference type="EC" id="3.2.2.27" evidence="4 8"/>
<comment type="subcellular location">
    <subcellularLocation>
        <location evidence="8">Cytoplasm</location>
    </subcellularLocation>
</comment>
<organism evidence="12 13">
    <name type="scientific">Knoellia sinensis KCTC 19936</name>
    <dbReference type="NCBI Taxonomy" id="1385520"/>
    <lineage>
        <taxon>Bacteria</taxon>
        <taxon>Bacillati</taxon>
        <taxon>Actinomycetota</taxon>
        <taxon>Actinomycetes</taxon>
        <taxon>Micrococcales</taxon>
        <taxon>Intrasporangiaceae</taxon>
        <taxon>Knoellia</taxon>
    </lineage>
</organism>
<evidence type="ECO:0000256" key="9">
    <source>
        <dbReference type="PROSITE-ProRule" id="PRU10072"/>
    </source>
</evidence>
<dbReference type="CDD" id="cd10027">
    <property type="entry name" value="UDG-F1-like"/>
    <property type="match status" value="1"/>
</dbReference>
<sequence>MELRPEFEKNYWSELLHFVADERREHEVFPPASQTFAAFEHTPFDDVKVVILGQDPYPNRGQGHGLAFSVPVGVPIPPSLRNIHAELEADCGVAPPPHGNLEAWADQGVLLLNTSLTVRAGTKADRDVHRRWRWQGQGWETFTDAVIEALNAKPARVVFVLWGKDAERRERRIDTSVHRVIVSPHPSPFSAYRGFFGSKPFSRANAFLEEAGLEPVNWGGVADRR</sequence>
<evidence type="ECO:0000256" key="6">
    <source>
        <dbReference type="ARBA" id="ARBA00022801"/>
    </source>
</evidence>
<evidence type="ECO:0000256" key="1">
    <source>
        <dbReference type="ARBA" id="ARBA00001400"/>
    </source>
</evidence>
<dbReference type="AlphaFoldDB" id="A0A0A0J291"/>
<evidence type="ECO:0000313" key="13">
    <source>
        <dbReference type="Proteomes" id="UP000030002"/>
    </source>
</evidence>
<comment type="function">
    <text evidence="2 8 10">Excises uracil residues from the DNA which can arise as a result of misincorporation of dUMP residues by DNA polymerase or due to deamination of cytosine.</text>
</comment>
<dbReference type="InterPro" id="IPR005122">
    <property type="entry name" value="Uracil-DNA_glycosylase-like"/>
</dbReference>
<dbReference type="NCBIfam" id="NF003592">
    <property type="entry name" value="PRK05254.1-5"/>
    <property type="match status" value="1"/>
</dbReference>
<feature type="active site" description="Proton acceptor" evidence="8 9">
    <location>
        <position position="55"/>
    </location>
</feature>
<proteinExistence type="inferred from homology"/>